<evidence type="ECO:0000259" key="1">
    <source>
        <dbReference type="Pfam" id="PF04606"/>
    </source>
</evidence>
<evidence type="ECO:0000313" key="2">
    <source>
        <dbReference type="EMBL" id="OZI26836.1"/>
    </source>
</evidence>
<evidence type="ECO:0000313" key="3">
    <source>
        <dbReference type="Proteomes" id="UP000216857"/>
    </source>
</evidence>
<dbReference type="InterPro" id="IPR007684">
    <property type="entry name" value="Znf_Ogr/Delta"/>
</dbReference>
<dbReference type="Proteomes" id="UP000216857">
    <property type="component" value="Unassembled WGS sequence"/>
</dbReference>
<name>A0A261RP57_9BORD</name>
<proteinExistence type="predicted"/>
<reference evidence="2" key="1">
    <citation type="submission" date="2017-05" db="EMBL/GenBank/DDBJ databases">
        <title>Complete and WGS of Bordetella genogroups.</title>
        <authorList>
            <person name="Spilker T."/>
            <person name="Lipuma J."/>
        </authorList>
    </citation>
    <scope>NUCLEOTIDE SEQUENCE</scope>
    <source>
        <strain evidence="2">AU21707</strain>
    </source>
</reference>
<protein>
    <recommendedName>
        <fullName evidence="1">Zinc finger Ogr/Delta-type domain-containing protein</fullName>
    </recommendedName>
</protein>
<gene>
    <name evidence="2" type="ORF">CAL26_05855</name>
</gene>
<accession>A0A261RP57</accession>
<feature type="domain" description="Zinc finger Ogr/Delta-type" evidence="1">
    <location>
        <begin position="18"/>
        <end position="64"/>
    </location>
</feature>
<dbReference type="EMBL" id="NEVJ01000001">
    <property type="protein sequence ID" value="OZI26836.1"/>
    <property type="molecule type" value="Genomic_DNA"/>
</dbReference>
<keyword evidence="3" id="KW-1185">Reference proteome</keyword>
<organism evidence="2 3">
    <name type="scientific">Bordetella genomosp. 9</name>
    <dbReference type="NCBI Taxonomy" id="1416803"/>
    <lineage>
        <taxon>Bacteria</taxon>
        <taxon>Pseudomonadati</taxon>
        <taxon>Pseudomonadota</taxon>
        <taxon>Betaproteobacteria</taxon>
        <taxon>Burkholderiales</taxon>
        <taxon>Alcaligenaceae</taxon>
        <taxon>Bordetella</taxon>
    </lineage>
</organism>
<sequence>MQEATAASGIAVNTIGQHCPHCGHFATVRTSETMSPTLRVLYFQCRSLFCGHTWVSHLEAVRTVSPPAIANPAIDLPLASRADILRKLAESKTDPRQGSFLHEHD</sequence>
<dbReference type="AlphaFoldDB" id="A0A261RP57"/>
<dbReference type="Pfam" id="PF04606">
    <property type="entry name" value="Ogr_Delta"/>
    <property type="match status" value="1"/>
</dbReference>
<comment type="caution">
    <text evidence="2">The sequence shown here is derived from an EMBL/GenBank/DDBJ whole genome shotgun (WGS) entry which is preliminary data.</text>
</comment>